<reference evidence="1 2" key="1">
    <citation type="journal article" date="2019" name="Commun. Biol.">
        <title>The bagworm genome reveals a unique fibroin gene that provides high tensile strength.</title>
        <authorList>
            <person name="Kono N."/>
            <person name="Nakamura H."/>
            <person name="Ohtoshi R."/>
            <person name="Tomita M."/>
            <person name="Numata K."/>
            <person name="Arakawa K."/>
        </authorList>
    </citation>
    <scope>NUCLEOTIDE SEQUENCE [LARGE SCALE GENOMIC DNA]</scope>
</reference>
<gene>
    <name evidence="1" type="ORF">EVAR_74362_1</name>
</gene>
<dbReference type="Proteomes" id="UP000299102">
    <property type="component" value="Unassembled WGS sequence"/>
</dbReference>
<proteinExistence type="predicted"/>
<name>A0A4C1SD80_EUMVA</name>
<evidence type="ECO:0000313" key="2">
    <source>
        <dbReference type="Proteomes" id="UP000299102"/>
    </source>
</evidence>
<organism evidence="1 2">
    <name type="scientific">Eumeta variegata</name>
    <name type="common">Bagworm moth</name>
    <name type="synonym">Eumeta japonica</name>
    <dbReference type="NCBI Taxonomy" id="151549"/>
    <lineage>
        <taxon>Eukaryota</taxon>
        <taxon>Metazoa</taxon>
        <taxon>Ecdysozoa</taxon>
        <taxon>Arthropoda</taxon>
        <taxon>Hexapoda</taxon>
        <taxon>Insecta</taxon>
        <taxon>Pterygota</taxon>
        <taxon>Neoptera</taxon>
        <taxon>Endopterygota</taxon>
        <taxon>Lepidoptera</taxon>
        <taxon>Glossata</taxon>
        <taxon>Ditrysia</taxon>
        <taxon>Tineoidea</taxon>
        <taxon>Psychidae</taxon>
        <taxon>Oiketicinae</taxon>
        <taxon>Eumeta</taxon>
    </lineage>
</organism>
<evidence type="ECO:0000313" key="1">
    <source>
        <dbReference type="EMBL" id="GBP00035.1"/>
    </source>
</evidence>
<dbReference type="OrthoDB" id="162894at2759"/>
<accession>A0A4C1SD80</accession>
<protein>
    <submittedName>
        <fullName evidence="1">Uncharacterized protein</fullName>
    </submittedName>
</protein>
<keyword evidence="2" id="KW-1185">Reference proteome</keyword>
<dbReference type="AlphaFoldDB" id="A0A4C1SD80"/>
<sequence length="110" mass="11689">MLVRSSTVTSVQVVSPLRSVAFGSVPWTTRLVCVTAWQYSFEPRSVVSGSACVRVCGVPRSVNRAAAVKPRASVPVISSGYPAVCTPSPHTVSAPRVCSSSFTLRCRSLF</sequence>
<comment type="caution">
    <text evidence="1">The sequence shown here is derived from an EMBL/GenBank/DDBJ whole genome shotgun (WGS) entry which is preliminary data.</text>
</comment>
<dbReference type="EMBL" id="BGZK01000004">
    <property type="protein sequence ID" value="GBP00035.1"/>
    <property type="molecule type" value="Genomic_DNA"/>
</dbReference>